<comment type="caution">
    <text evidence="2">The sequence shown here is derived from an EMBL/GenBank/DDBJ whole genome shotgun (WGS) entry which is preliminary data.</text>
</comment>
<dbReference type="Pfam" id="PF16256">
    <property type="entry name" value="DUF4911"/>
    <property type="match status" value="1"/>
</dbReference>
<reference evidence="2 3" key="2">
    <citation type="submission" date="2020-05" db="EMBL/GenBank/DDBJ databases">
        <title>Draft genome sequence of Desulfovibrio sp. strainFSS-1.</title>
        <authorList>
            <person name="Shimoshige H."/>
            <person name="Kobayashi H."/>
            <person name="Maekawa T."/>
        </authorList>
    </citation>
    <scope>NUCLEOTIDE SEQUENCE [LARGE SCALE GENOMIC DNA]</scope>
    <source>
        <strain evidence="2 3">SIID29052-01</strain>
    </source>
</reference>
<dbReference type="RefSeq" id="WP_173080920.1">
    <property type="nucleotide sequence ID" value="NZ_BLTE01000001.1"/>
</dbReference>
<evidence type="ECO:0000256" key="1">
    <source>
        <dbReference type="SAM" id="MobiDB-lite"/>
    </source>
</evidence>
<dbReference type="EMBL" id="BLTE01000001">
    <property type="protein sequence ID" value="GFK92662.1"/>
    <property type="molecule type" value="Genomic_DNA"/>
</dbReference>
<proteinExistence type="predicted"/>
<organism evidence="2 3">
    <name type="scientific">Fundidesulfovibrio magnetotacticus</name>
    <dbReference type="NCBI Taxonomy" id="2730080"/>
    <lineage>
        <taxon>Bacteria</taxon>
        <taxon>Pseudomonadati</taxon>
        <taxon>Thermodesulfobacteriota</taxon>
        <taxon>Desulfovibrionia</taxon>
        <taxon>Desulfovibrionales</taxon>
        <taxon>Desulfovibrionaceae</taxon>
        <taxon>Fundidesulfovibrio</taxon>
    </lineage>
</organism>
<name>A0A6V8LIT9_9BACT</name>
<gene>
    <name evidence="2" type="ORF">NNJEOMEG_00487</name>
</gene>
<reference evidence="2 3" key="1">
    <citation type="submission" date="2020-04" db="EMBL/GenBank/DDBJ databases">
        <authorList>
            <consortium name="Desulfovibrio sp. FSS-1 genome sequencing consortium"/>
            <person name="Shimoshige H."/>
            <person name="Kobayashi H."/>
            <person name="Maekawa T."/>
        </authorList>
    </citation>
    <scope>NUCLEOTIDE SEQUENCE [LARGE SCALE GENOMIC DNA]</scope>
    <source>
        <strain evidence="2 3">SIID29052-01</strain>
    </source>
</reference>
<dbReference type="AlphaFoldDB" id="A0A6V8LIT9"/>
<evidence type="ECO:0000313" key="3">
    <source>
        <dbReference type="Proteomes" id="UP000494245"/>
    </source>
</evidence>
<sequence length="147" mass="15762">MTPDRNGGAAHVPPGSDAAGETRGNGTSLASPRNPAAGGGKTGGGGGKGRRRRVPDTWPEPAPRKRRDPYAAPRRSARLYLRADPAHIALLRFLLEAHGHLGVLSTLDSHRAVLCIVHSPESATEMREFLEEARELVPFEVIPRPGR</sequence>
<dbReference type="InterPro" id="IPR032587">
    <property type="entry name" value="DUF4911"/>
</dbReference>
<feature type="region of interest" description="Disordered" evidence="1">
    <location>
        <begin position="1"/>
        <end position="74"/>
    </location>
</feature>
<keyword evidence="3" id="KW-1185">Reference proteome</keyword>
<accession>A0A6V8LIT9</accession>
<feature type="compositionally biased region" description="Gly residues" evidence="1">
    <location>
        <begin position="37"/>
        <end position="47"/>
    </location>
</feature>
<evidence type="ECO:0000313" key="2">
    <source>
        <dbReference type="EMBL" id="GFK92662.1"/>
    </source>
</evidence>
<protein>
    <recommendedName>
        <fullName evidence="4">DUF4911 domain-containing protein</fullName>
    </recommendedName>
</protein>
<evidence type="ECO:0008006" key="4">
    <source>
        <dbReference type="Google" id="ProtNLM"/>
    </source>
</evidence>
<dbReference type="Proteomes" id="UP000494245">
    <property type="component" value="Unassembled WGS sequence"/>
</dbReference>